<proteinExistence type="inferred from homology"/>
<sequence length="223" mass="25779">MGILYAMVSRGQVVLAEFCATQSNASVVAKQILNKINQGDNNHEDSNVSFSHDRYVFHVKRTDGLTILCMADDAFGRMVPFAFLEDIHKKFVKTYGRAILSSPAYAMNDEFSRVLGQQMEYYSNDPNADRLNRLKGEMTQAMMIDNIEKVLERGGRLELLVEKTSAMHSNSIRFKRQSRRYKNNLWWSNGCTYHNFLRCRLHCTRLYLPWSLVVFVLEISSED</sequence>
<dbReference type="GO" id="GO:0005737">
    <property type="term" value="C:cytoplasm"/>
    <property type="evidence" value="ECO:0007669"/>
    <property type="project" value="UniProtKB-ARBA"/>
</dbReference>
<evidence type="ECO:0000256" key="4">
    <source>
        <dbReference type="ARBA" id="ARBA00022927"/>
    </source>
</evidence>
<comment type="similarity">
    <text evidence="1">Belongs to the synaptobrevin family.</text>
</comment>
<comment type="function">
    <text evidence="7">Involved in the targeting and/or fusion of transport vesicles to their target membrane.</text>
</comment>
<evidence type="ECO:0000256" key="9">
    <source>
        <dbReference type="PROSITE-ProRule" id="PRU00290"/>
    </source>
</evidence>
<accession>A0A371EF75</accession>
<name>A0A371EF75_MUCPR</name>
<evidence type="ECO:0000256" key="3">
    <source>
        <dbReference type="ARBA" id="ARBA00022692"/>
    </source>
</evidence>
<evidence type="ECO:0000313" key="13">
    <source>
        <dbReference type="Proteomes" id="UP000257109"/>
    </source>
</evidence>
<dbReference type="PANTHER" id="PTHR21136:SF181">
    <property type="entry name" value="LONGIN-LIKE DOMAIN-CONTAINING PROTEIN-RELATED"/>
    <property type="match status" value="1"/>
</dbReference>
<dbReference type="STRING" id="157652.A0A371EF75"/>
<evidence type="ECO:0000256" key="6">
    <source>
        <dbReference type="ARBA" id="ARBA00023136"/>
    </source>
</evidence>
<evidence type="ECO:0000313" key="12">
    <source>
        <dbReference type="EMBL" id="RDX64656.1"/>
    </source>
</evidence>
<dbReference type="PROSITE" id="PS50859">
    <property type="entry name" value="LONGIN"/>
    <property type="match status" value="1"/>
</dbReference>
<dbReference type="GO" id="GO:0012505">
    <property type="term" value="C:endomembrane system"/>
    <property type="evidence" value="ECO:0007669"/>
    <property type="project" value="UniProtKB-SubCell"/>
</dbReference>
<keyword evidence="4" id="KW-0653">Protein transport</keyword>
<dbReference type="Proteomes" id="UP000257109">
    <property type="component" value="Unassembled WGS sequence"/>
</dbReference>
<keyword evidence="6" id="KW-0472">Membrane</keyword>
<dbReference type="InterPro" id="IPR011012">
    <property type="entry name" value="Longin-like_dom_sf"/>
</dbReference>
<dbReference type="GO" id="GO:0015031">
    <property type="term" value="P:protein transport"/>
    <property type="evidence" value="ECO:0007669"/>
    <property type="project" value="UniProtKB-KW"/>
</dbReference>
<keyword evidence="5" id="KW-1133">Transmembrane helix</keyword>
<feature type="domain" description="Longin" evidence="10">
    <location>
        <begin position="7"/>
        <end position="115"/>
    </location>
</feature>
<dbReference type="InterPro" id="IPR001388">
    <property type="entry name" value="Synaptobrevin-like"/>
</dbReference>
<reference evidence="12" key="1">
    <citation type="submission" date="2018-05" db="EMBL/GenBank/DDBJ databases">
        <title>Draft genome of Mucuna pruriens seed.</title>
        <authorList>
            <person name="Nnadi N.E."/>
            <person name="Vos R."/>
            <person name="Hasami M.H."/>
            <person name="Devisetty U.K."/>
            <person name="Aguiy J.C."/>
        </authorList>
    </citation>
    <scope>NUCLEOTIDE SEQUENCE [LARGE SCALE GENOMIC DNA]</scope>
    <source>
        <strain evidence="12">JCA_2017</strain>
    </source>
</reference>
<evidence type="ECO:0000259" key="11">
    <source>
        <dbReference type="PROSITE" id="PS50892"/>
    </source>
</evidence>
<dbReference type="AlphaFoldDB" id="A0A371EF75"/>
<evidence type="ECO:0000256" key="5">
    <source>
        <dbReference type="ARBA" id="ARBA00022989"/>
    </source>
</evidence>
<keyword evidence="13" id="KW-1185">Reference proteome</keyword>
<evidence type="ECO:0000259" key="10">
    <source>
        <dbReference type="PROSITE" id="PS50859"/>
    </source>
</evidence>
<dbReference type="GO" id="GO:0016192">
    <property type="term" value="P:vesicle-mediated transport"/>
    <property type="evidence" value="ECO:0007669"/>
    <property type="project" value="InterPro"/>
</dbReference>
<dbReference type="SUPFAM" id="SSF64356">
    <property type="entry name" value="SNARE-like"/>
    <property type="match status" value="1"/>
</dbReference>
<dbReference type="OrthoDB" id="248747at2759"/>
<dbReference type="PROSITE" id="PS50892">
    <property type="entry name" value="V_SNARE"/>
    <property type="match status" value="1"/>
</dbReference>
<dbReference type="Gene3D" id="1.20.5.110">
    <property type="match status" value="1"/>
</dbReference>
<evidence type="ECO:0000256" key="7">
    <source>
        <dbReference type="ARBA" id="ARBA00037493"/>
    </source>
</evidence>
<dbReference type="InterPro" id="IPR051097">
    <property type="entry name" value="Synaptobrevin-like_transport"/>
</dbReference>
<dbReference type="SUPFAM" id="SSF58038">
    <property type="entry name" value="SNARE fusion complex"/>
    <property type="match status" value="1"/>
</dbReference>
<protein>
    <submittedName>
        <fullName evidence="12">Vesicle-associated membrane protein 711</fullName>
    </submittedName>
</protein>
<dbReference type="FunFam" id="3.30.450.50:FF:000008">
    <property type="entry name" value="Vesicle-associated membrane protein 711"/>
    <property type="match status" value="1"/>
</dbReference>
<keyword evidence="3" id="KW-0812">Transmembrane</keyword>
<dbReference type="CDD" id="cd15843">
    <property type="entry name" value="R-SNARE"/>
    <property type="match status" value="1"/>
</dbReference>
<organism evidence="12 13">
    <name type="scientific">Mucuna pruriens</name>
    <name type="common">Velvet bean</name>
    <name type="synonym">Dolichos pruriens</name>
    <dbReference type="NCBI Taxonomy" id="157652"/>
    <lineage>
        <taxon>Eukaryota</taxon>
        <taxon>Viridiplantae</taxon>
        <taxon>Streptophyta</taxon>
        <taxon>Embryophyta</taxon>
        <taxon>Tracheophyta</taxon>
        <taxon>Spermatophyta</taxon>
        <taxon>Magnoliopsida</taxon>
        <taxon>eudicotyledons</taxon>
        <taxon>Gunneridae</taxon>
        <taxon>Pentapetalae</taxon>
        <taxon>rosids</taxon>
        <taxon>fabids</taxon>
        <taxon>Fabales</taxon>
        <taxon>Fabaceae</taxon>
        <taxon>Papilionoideae</taxon>
        <taxon>50 kb inversion clade</taxon>
        <taxon>NPAAA clade</taxon>
        <taxon>indigoferoid/millettioid clade</taxon>
        <taxon>Phaseoleae</taxon>
        <taxon>Mucuna</taxon>
    </lineage>
</organism>
<evidence type="ECO:0000256" key="8">
    <source>
        <dbReference type="ARBA" id="ARBA00046280"/>
    </source>
</evidence>
<dbReference type="SMART" id="SM01270">
    <property type="entry name" value="Longin"/>
    <property type="match status" value="1"/>
</dbReference>
<comment type="caution">
    <text evidence="12">The sequence shown here is derived from an EMBL/GenBank/DDBJ whole genome shotgun (WGS) entry which is preliminary data.</text>
</comment>
<dbReference type="InterPro" id="IPR042855">
    <property type="entry name" value="V_SNARE_CC"/>
</dbReference>
<dbReference type="Pfam" id="PF00957">
    <property type="entry name" value="Synaptobrevin"/>
    <property type="match status" value="1"/>
</dbReference>
<gene>
    <name evidence="12" type="primary">VAMP711</name>
    <name evidence="12" type="ORF">CR513_56766</name>
</gene>
<dbReference type="Gene3D" id="3.30.450.50">
    <property type="entry name" value="Longin domain"/>
    <property type="match status" value="1"/>
</dbReference>
<dbReference type="PROSITE" id="PS00417">
    <property type="entry name" value="SYNAPTOBREVIN"/>
    <property type="match status" value="1"/>
</dbReference>
<dbReference type="Pfam" id="PF13774">
    <property type="entry name" value="Longin"/>
    <property type="match status" value="1"/>
</dbReference>
<evidence type="ECO:0000256" key="1">
    <source>
        <dbReference type="ARBA" id="ARBA00008025"/>
    </source>
</evidence>
<evidence type="ECO:0000256" key="2">
    <source>
        <dbReference type="ARBA" id="ARBA00022448"/>
    </source>
</evidence>
<dbReference type="PANTHER" id="PTHR21136">
    <property type="entry name" value="SNARE PROTEINS"/>
    <property type="match status" value="1"/>
</dbReference>
<dbReference type="InterPro" id="IPR010908">
    <property type="entry name" value="Longin_dom"/>
</dbReference>
<keyword evidence="9" id="KW-0175">Coiled coil</keyword>
<keyword evidence="2" id="KW-0813">Transport</keyword>
<dbReference type="CDD" id="cd14824">
    <property type="entry name" value="Longin"/>
    <property type="match status" value="1"/>
</dbReference>
<feature type="domain" description="V-SNARE coiled-coil homology" evidence="11">
    <location>
        <begin position="128"/>
        <end position="188"/>
    </location>
</feature>
<dbReference type="GO" id="GO:0016020">
    <property type="term" value="C:membrane"/>
    <property type="evidence" value="ECO:0007669"/>
    <property type="project" value="InterPro"/>
</dbReference>
<dbReference type="EMBL" id="QJKJ01014278">
    <property type="protein sequence ID" value="RDX64656.1"/>
    <property type="molecule type" value="Genomic_DNA"/>
</dbReference>
<comment type="subcellular location">
    <subcellularLocation>
        <location evidence="8">Endomembrane system</location>
        <topology evidence="8">Single-pass type IV membrane protein</topology>
    </subcellularLocation>
</comment>